<evidence type="ECO:0000256" key="10">
    <source>
        <dbReference type="HAMAP-Rule" id="MF_02078"/>
    </source>
</evidence>
<evidence type="ECO:0000313" key="13">
    <source>
        <dbReference type="Proteomes" id="UP000525652"/>
    </source>
</evidence>
<dbReference type="HAMAP" id="MF_02078">
    <property type="entry name" value="MurJ_MviN"/>
    <property type="match status" value="1"/>
</dbReference>
<dbReference type="UniPathway" id="UPA00219"/>
<keyword evidence="5 10" id="KW-0573">Peptidoglycan synthesis</keyword>
<keyword evidence="7 10" id="KW-0472">Membrane</keyword>
<protein>
    <recommendedName>
        <fullName evidence="10">Probable lipid II flippase MurJ</fullName>
    </recommendedName>
</protein>
<evidence type="ECO:0000256" key="5">
    <source>
        <dbReference type="ARBA" id="ARBA00022984"/>
    </source>
</evidence>
<dbReference type="InterPro" id="IPR004268">
    <property type="entry name" value="MurJ"/>
</dbReference>
<keyword evidence="2 10" id="KW-1003">Cell membrane</keyword>
<feature type="transmembrane region" description="Helical" evidence="10">
    <location>
        <begin position="92"/>
        <end position="111"/>
    </location>
</feature>
<feature type="transmembrane region" description="Helical" evidence="10">
    <location>
        <begin position="473"/>
        <end position="495"/>
    </location>
</feature>
<proteinExistence type="inferred from homology"/>
<dbReference type="EMBL" id="JACHVA010000040">
    <property type="protein sequence ID" value="MBC2600976.1"/>
    <property type="molecule type" value="Genomic_DNA"/>
</dbReference>
<evidence type="ECO:0000256" key="6">
    <source>
        <dbReference type="ARBA" id="ARBA00022989"/>
    </source>
</evidence>
<feature type="transmembrane region" description="Helical" evidence="10">
    <location>
        <begin position="263"/>
        <end position="288"/>
    </location>
</feature>
<dbReference type="GO" id="GO:0034204">
    <property type="term" value="P:lipid translocation"/>
    <property type="evidence" value="ECO:0007669"/>
    <property type="project" value="TreeGrafter"/>
</dbReference>
<feature type="transmembrane region" description="Helical" evidence="10">
    <location>
        <begin position="309"/>
        <end position="327"/>
    </location>
</feature>
<evidence type="ECO:0000256" key="1">
    <source>
        <dbReference type="ARBA" id="ARBA00004651"/>
    </source>
</evidence>
<evidence type="ECO:0000256" key="7">
    <source>
        <dbReference type="ARBA" id="ARBA00023136"/>
    </source>
</evidence>
<comment type="caution">
    <text evidence="12">The sequence shown here is derived from an EMBL/GenBank/DDBJ whole genome shotgun (WGS) entry which is preliminary data.</text>
</comment>
<gene>
    <name evidence="10 12" type="primary">murJ</name>
    <name evidence="12" type="ORF">H5P30_04195</name>
</gene>
<dbReference type="NCBIfam" id="TIGR01695">
    <property type="entry name" value="murJ_mviN"/>
    <property type="match status" value="1"/>
</dbReference>
<dbReference type="Pfam" id="PF03023">
    <property type="entry name" value="MurJ"/>
    <property type="match status" value="1"/>
</dbReference>
<dbReference type="GO" id="GO:0015648">
    <property type="term" value="F:lipid-linked peptidoglycan transporter activity"/>
    <property type="evidence" value="ECO:0007669"/>
    <property type="project" value="UniProtKB-UniRule"/>
</dbReference>
<dbReference type="GO" id="GO:0009252">
    <property type="term" value="P:peptidoglycan biosynthetic process"/>
    <property type="evidence" value="ECO:0007669"/>
    <property type="project" value="UniProtKB-UniRule"/>
</dbReference>
<comment type="subcellular location">
    <subcellularLocation>
        <location evidence="1 10">Cell membrane</location>
        <topology evidence="1 10">Multi-pass membrane protein</topology>
    </subcellularLocation>
</comment>
<comment type="pathway">
    <text evidence="10">Cell wall biogenesis; peptidoglycan biosynthesis.</text>
</comment>
<dbReference type="CDD" id="cd13123">
    <property type="entry name" value="MATE_MurJ_like"/>
    <property type="match status" value="1"/>
</dbReference>
<reference evidence="12 13" key="1">
    <citation type="submission" date="2020-07" db="EMBL/GenBank/DDBJ databases">
        <authorList>
            <person name="Feng X."/>
        </authorList>
    </citation>
    <scope>NUCLEOTIDE SEQUENCE [LARGE SCALE GENOMIC DNA]</scope>
    <source>
        <strain evidence="12 13">JCM14086</strain>
    </source>
</reference>
<feature type="transmembrane region" description="Helical" evidence="10">
    <location>
        <begin position="386"/>
        <end position="408"/>
    </location>
</feature>
<dbReference type="PANTHER" id="PTHR47019:SF1">
    <property type="entry name" value="LIPID II FLIPPASE MURJ"/>
    <property type="match status" value="1"/>
</dbReference>
<comment type="similarity">
    <text evidence="9 10 11">Belongs to the MurJ/MviN family.</text>
</comment>
<feature type="transmembrane region" description="Helical" evidence="10">
    <location>
        <begin position="158"/>
        <end position="178"/>
    </location>
</feature>
<keyword evidence="13" id="KW-1185">Reference proteome</keyword>
<dbReference type="GO" id="GO:0005886">
    <property type="term" value="C:plasma membrane"/>
    <property type="evidence" value="ECO:0007669"/>
    <property type="project" value="UniProtKB-SubCell"/>
</dbReference>
<accession>A0A7X1AW00</accession>
<keyword evidence="10 11" id="KW-0813">Transport</keyword>
<comment type="caution">
    <text evidence="10">Lacks conserved residue(s) required for the propagation of feature annotation.</text>
</comment>
<dbReference type="Proteomes" id="UP000525652">
    <property type="component" value="Unassembled WGS sequence"/>
</dbReference>
<evidence type="ECO:0000256" key="4">
    <source>
        <dbReference type="ARBA" id="ARBA00022960"/>
    </source>
</evidence>
<feature type="transmembrane region" description="Helical" evidence="10">
    <location>
        <begin position="131"/>
        <end position="151"/>
    </location>
</feature>
<dbReference type="InterPro" id="IPR051050">
    <property type="entry name" value="Lipid_II_flippase_MurJ/MviN"/>
</dbReference>
<feature type="transmembrane region" description="Helical" evidence="10">
    <location>
        <begin position="231"/>
        <end position="257"/>
    </location>
</feature>
<dbReference type="PRINTS" id="PR01806">
    <property type="entry name" value="VIRFACTRMVIN"/>
</dbReference>
<dbReference type="GO" id="GO:0008360">
    <property type="term" value="P:regulation of cell shape"/>
    <property type="evidence" value="ECO:0007669"/>
    <property type="project" value="UniProtKB-UniRule"/>
</dbReference>
<dbReference type="PIRSF" id="PIRSF002869">
    <property type="entry name" value="MviN"/>
    <property type="match status" value="1"/>
</dbReference>
<evidence type="ECO:0000256" key="8">
    <source>
        <dbReference type="ARBA" id="ARBA00060041"/>
    </source>
</evidence>
<keyword evidence="10 11" id="KW-0961">Cell wall biogenesis/degradation</keyword>
<feature type="transmembrane region" description="Helical" evidence="10">
    <location>
        <begin position="347"/>
        <end position="365"/>
    </location>
</feature>
<dbReference type="RefSeq" id="WP_185691708.1">
    <property type="nucleotide sequence ID" value="NZ_JACHVA010000040.1"/>
</dbReference>
<evidence type="ECO:0000313" key="12">
    <source>
        <dbReference type="EMBL" id="MBC2600976.1"/>
    </source>
</evidence>
<evidence type="ECO:0000256" key="3">
    <source>
        <dbReference type="ARBA" id="ARBA00022692"/>
    </source>
</evidence>
<sequence length="517" mass="56168">MRKNLKSILTVSSSTLGSRILGLFRDVFVYAQLGLSPTNSAFILAFTLPNLFRRLFGEGALSSALIPIYTEENLKNDNEAGFRLLNRTLTRLFLVLFSITLLFGALVAIPLLSGKLDETRYGEASRLGLLLFPYVIPICLAALLAGALQVLGRFFTAAITPVFLNVCMIAALAGPALWLGETPFQKALWLSGGVLVGGLVQLLLPAIDLYRRGWRPAIDLSSDESLRKLQLLFFPALAGAAILQVNILVSRTLAFFLNDDAVALLYLAARLVELPLGIFGIAAATVLFPEFSRFAAGGDTPGLRRSYRNGSALVASITLPAFVGLALLGDTIFRAVFAWGLFDPRDAALAAPVLAIFATGLPFYAQSTLLSRAHQARQDMKTPVRVAGWVLLANLIFSIGLMIPFGVYGLAASNTLASIVQVCLLQHRLRKNVDDGESWMPVELWKVGIASLLLLGYLLLLPASSPDASKTILLLRLLWIIPTSIALYFGVLFALRFGPVRDFLPAILRRKKARSPR</sequence>
<dbReference type="GO" id="GO:0071555">
    <property type="term" value="P:cell wall organization"/>
    <property type="evidence" value="ECO:0007669"/>
    <property type="project" value="UniProtKB-UniRule"/>
</dbReference>
<organism evidence="12 13">
    <name type="scientific">Puniceicoccus vermicola</name>
    <dbReference type="NCBI Taxonomy" id="388746"/>
    <lineage>
        <taxon>Bacteria</taxon>
        <taxon>Pseudomonadati</taxon>
        <taxon>Verrucomicrobiota</taxon>
        <taxon>Opitutia</taxon>
        <taxon>Puniceicoccales</taxon>
        <taxon>Puniceicoccaceae</taxon>
        <taxon>Puniceicoccus</taxon>
    </lineage>
</organism>
<feature type="transmembrane region" description="Helical" evidence="10">
    <location>
        <begin position="444"/>
        <end position="461"/>
    </location>
</feature>
<keyword evidence="6 10" id="KW-1133">Transmembrane helix</keyword>
<evidence type="ECO:0000256" key="11">
    <source>
        <dbReference type="PIRNR" id="PIRNR002869"/>
    </source>
</evidence>
<dbReference type="PANTHER" id="PTHR47019">
    <property type="entry name" value="LIPID II FLIPPASE MURJ"/>
    <property type="match status" value="1"/>
</dbReference>
<dbReference type="AlphaFoldDB" id="A0A7X1AW00"/>
<evidence type="ECO:0000256" key="2">
    <source>
        <dbReference type="ARBA" id="ARBA00022475"/>
    </source>
</evidence>
<comment type="function">
    <text evidence="8 10 11">Involved in peptidoglycan biosynthesis. Transports lipid-linked peptidoglycan precursors from the inner to the outer leaflet of the cytoplasmic membrane.</text>
</comment>
<keyword evidence="4 10" id="KW-0133">Cell shape</keyword>
<feature type="transmembrane region" description="Helical" evidence="10">
    <location>
        <begin position="190"/>
        <end position="210"/>
    </location>
</feature>
<evidence type="ECO:0000256" key="9">
    <source>
        <dbReference type="ARBA" id="ARBA00061532"/>
    </source>
</evidence>
<name>A0A7X1AW00_9BACT</name>
<keyword evidence="3 10" id="KW-0812">Transmembrane</keyword>